<dbReference type="EMBL" id="JAWDJW010003392">
    <property type="protein sequence ID" value="KAK3076923.1"/>
    <property type="molecule type" value="Genomic_DNA"/>
</dbReference>
<keyword evidence="2" id="KW-1185">Reference proteome</keyword>
<organism evidence="1 2">
    <name type="scientific">Coniosporium uncinatum</name>
    <dbReference type="NCBI Taxonomy" id="93489"/>
    <lineage>
        <taxon>Eukaryota</taxon>
        <taxon>Fungi</taxon>
        <taxon>Dikarya</taxon>
        <taxon>Ascomycota</taxon>
        <taxon>Pezizomycotina</taxon>
        <taxon>Dothideomycetes</taxon>
        <taxon>Dothideomycetes incertae sedis</taxon>
        <taxon>Coniosporium</taxon>
    </lineage>
</organism>
<name>A0ACC3DK32_9PEZI</name>
<proteinExistence type="predicted"/>
<reference evidence="1" key="1">
    <citation type="submission" date="2024-09" db="EMBL/GenBank/DDBJ databases">
        <title>Black Yeasts Isolated from many extreme environments.</title>
        <authorList>
            <person name="Coleine C."/>
            <person name="Stajich J.E."/>
            <person name="Selbmann L."/>
        </authorList>
    </citation>
    <scope>NUCLEOTIDE SEQUENCE</scope>
    <source>
        <strain evidence="1">CCFEE 5737</strain>
    </source>
</reference>
<dbReference type="Proteomes" id="UP001186974">
    <property type="component" value="Unassembled WGS sequence"/>
</dbReference>
<evidence type="ECO:0000313" key="1">
    <source>
        <dbReference type="EMBL" id="KAK3076923.1"/>
    </source>
</evidence>
<feature type="non-terminal residue" evidence="1">
    <location>
        <position position="1"/>
    </location>
</feature>
<comment type="caution">
    <text evidence="1">The sequence shown here is derived from an EMBL/GenBank/DDBJ whole genome shotgun (WGS) entry which is preliminary data.</text>
</comment>
<sequence length="99" mass="10566">FSGSFLVLISLTSPVLSSVAALLTIFIVAIVDVMLPAPLNTPLSPAAILGGLLIIGAFIVLSVATYREMDEERKKEADRDELESNIDEEENGLLSPPAR</sequence>
<protein>
    <submittedName>
        <fullName evidence="1">Uncharacterized protein</fullName>
    </submittedName>
</protein>
<evidence type="ECO:0000313" key="2">
    <source>
        <dbReference type="Proteomes" id="UP001186974"/>
    </source>
</evidence>
<gene>
    <name evidence="1" type="ORF">LTS18_011633</name>
</gene>
<accession>A0ACC3DK32</accession>